<gene>
    <name evidence="2" type="ORF">FJZ47_15870</name>
</gene>
<organism evidence="2 3">
    <name type="scientific">Tectimicrobiota bacterium</name>
    <dbReference type="NCBI Taxonomy" id="2528274"/>
    <lineage>
        <taxon>Bacteria</taxon>
        <taxon>Pseudomonadati</taxon>
        <taxon>Nitrospinota/Tectimicrobiota group</taxon>
        <taxon>Candidatus Tectimicrobiota</taxon>
    </lineage>
</organism>
<proteinExistence type="predicted"/>
<reference evidence="2" key="1">
    <citation type="submission" date="2019-03" db="EMBL/GenBank/DDBJ databases">
        <title>Lake Tanganyika Metagenome-Assembled Genomes (MAGs).</title>
        <authorList>
            <person name="Tran P."/>
        </authorList>
    </citation>
    <scope>NUCLEOTIDE SEQUENCE</scope>
    <source>
        <strain evidence="2">K_DeepCast_65m_m2_066</strain>
    </source>
</reference>
<sequence length="102" mass="11348">MCDAQYVTCMVSGFIFALSSQRHNLLMIRSNAQHTHSQLAAHAAAVGPPGERADRDCRTQTIMTVRTLLVENALMSFMAMLLGFLKTQVSLDGWLTDKTYQI</sequence>
<keyword evidence="1" id="KW-0812">Transmembrane</keyword>
<dbReference type="AlphaFoldDB" id="A0A937W4Y6"/>
<feature type="transmembrane region" description="Helical" evidence="1">
    <location>
        <begin position="68"/>
        <end position="85"/>
    </location>
</feature>
<dbReference type="EMBL" id="VGLS01000526">
    <property type="protein sequence ID" value="MBM3225262.1"/>
    <property type="molecule type" value="Genomic_DNA"/>
</dbReference>
<comment type="caution">
    <text evidence="2">The sequence shown here is derived from an EMBL/GenBank/DDBJ whole genome shotgun (WGS) entry which is preliminary data.</text>
</comment>
<evidence type="ECO:0000256" key="1">
    <source>
        <dbReference type="SAM" id="Phobius"/>
    </source>
</evidence>
<evidence type="ECO:0000313" key="2">
    <source>
        <dbReference type="EMBL" id="MBM3225262.1"/>
    </source>
</evidence>
<evidence type="ECO:0000313" key="3">
    <source>
        <dbReference type="Proteomes" id="UP000712673"/>
    </source>
</evidence>
<dbReference type="Proteomes" id="UP000712673">
    <property type="component" value="Unassembled WGS sequence"/>
</dbReference>
<accession>A0A937W4Y6</accession>
<keyword evidence="1" id="KW-1133">Transmembrane helix</keyword>
<protein>
    <submittedName>
        <fullName evidence="2">Uncharacterized protein</fullName>
    </submittedName>
</protein>
<name>A0A937W4Y6_UNCTE</name>
<keyword evidence="1" id="KW-0472">Membrane</keyword>